<dbReference type="Gene3D" id="3.20.20.220">
    <property type="match status" value="1"/>
</dbReference>
<gene>
    <name evidence="2" type="ORF">GQ651_05540</name>
</gene>
<protein>
    <submittedName>
        <fullName evidence="2">Methylenetetrahydrofolate reductase</fullName>
    </submittedName>
</protein>
<proteinExistence type="predicted"/>
<organism evidence="2 3">
    <name type="scientific">Kangsaoukella pontilimi</name>
    <dbReference type="NCBI Taxonomy" id="2691042"/>
    <lineage>
        <taxon>Bacteria</taxon>
        <taxon>Pseudomonadati</taxon>
        <taxon>Pseudomonadota</taxon>
        <taxon>Alphaproteobacteria</taxon>
        <taxon>Rhodobacterales</taxon>
        <taxon>Paracoccaceae</taxon>
        <taxon>Kangsaoukella</taxon>
    </lineage>
</organism>
<evidence type="ECO:0000256" key="1">
    <source>
        <dbReference type="ARBA" id="ARBA00023002"/>
    </source>
</evidence>
<dbReference type="AlphaFoldDB" id="A0A7C9IRU7"/>
<accession>A0A7C9IRU7</accession>
<dbReference type="SUPFAM" id="SSF51730">
    <property type="entry name" value="FAD-linked oxidoreductase"/>
    <property type="match status" value="1"/>
</dbReference>
<reference evidence="2 3" key="2">
    <citation type="submission" date="2020-03" db="EMBL/GenBank/DDBJ databases">
        <title>Kangsaoukella pontilimi gen. nov., sp. nov., a new member of the family Rhodobacteraceae isolated from a tidal mudflat.</title>
        <authorList>
            <person name="Kim I.S."/>
        </authorList>
    </citation>
    <scope>NUCLEOTIDE SEQUENCE [LARGE SCALE GENOMIC DNA]</scope>
    <source>
        <strain evidence="2 3">GH1-50</strain>
    </source>
</reference>
<evidence type="ECO:0000313" key="3">
    <source>
        <dbReference type="Proteomes" id="UP000480350"/>
    </source>
</evidence>
<sequence>MSILPFSKKSKKATQVSKMRGVLDGFSIEVMPRTAEKIDDFRALLPRGTRVYIAHIDGTPIEEMVATAKRLAADGFEVMPHFPARIIADEAEFRDWIDRYRSEAGVSQALVLGGSPTTPKGTFDSSIQLLETGAFQDAGFTRLHIAGHPEGNRDIDPKGGSANVDAALRWKQAFAAEAGVDMAIVTQFAFDGASVIDWAKGLRAGGITLPIHLGVAGPAKLQTLIKFAIACGVGPSLKVLQKRAGDVTRLLLPFEPDDLLADVAQATDGEGAPLFEQIHLFPLGGIRASADYAARILEDDAAARAGAGKGG</sequence>
<dbReference type="EMBL" id="WUPT01000001">
    <property type="protein sequence ID" value="MXQ07305.1"/>
    <property type="molecule type" value="Genomic_DNA"/>
</dbReference>
<keyword evidence="3" id="KW-1185">Reference proteome</keyword>
<dbReference type="Proteomes" id="UP000480350">
    <property type="component" value="Unassembled WGS sequence"/>
</dbReference>
<dbReference type="InterPro" id="IPR029041">
    <property type="entry name" value="FAD-linked_oxidoreductase-like"/>
</dbReference>
<dbReference type="GO" id="GO:0016491">
    <property type="term" value="F:oxidoreductase activity"/>
    <property type="evidence" value="ECO:0007669"/>
    <property type="project" value="UniProtKB-KW"/>
</dbReference>
<name>A0A7C9IRU7_9RHOB</name>
<reference evidence="2 3" key="1">
    <citation type="submission" date="2019-12" db="EMBL/GenBank/DDBJ databases">
        <authorList>
            <person name="Lee S.D."/>
        </authorList>
    </citation>
    <scope>NUCLEOTIDE SEQUENCE [LARGE SCALE GENOMIC DNA]</scope>
    <source>
        <strain evidence="2 3">GH1-50</strain>
    </source>
</reference>
<dbReference type="RefSeq" id="WP_160763184.1">
    <property type="nucleotide sequence ID" value="NZ_WUPT01000001.1"/>
</dbReference>
<comment type="caution">
    <text evidence="2">The sequence shown here is derived from an EMBL/GenBank/DDBJ whole genome shotgun (WGS) entry which is preliminary data.</text>
</comment>
<evidence type="ECO:0000313" key="2">
    <source>
        <dbReference type="EMBL" id="MXQ07305.1"/>
    </source>
</evidence>
<keyword evidence="1" id="KW-0560">Oxidoreductase</keyword>